<keyword evidence="2" id="KW-1185">Reference proteome</keyword>
<sequence>MYGRCSCLDDANLLFDTVPVRNLYSYTAILRLYADLGLFREAFSHFQKLLFEDIWLDFFVFPVVFKICSGLTMVELGRQLRAIAVKYQFASNNYVRNALVDMYGKCGSLEDAKKVFEMMPERDCVSRNSVVTACAANGMVFEALEFLQRMSSLDNTMPNLVSWSAVIGGFAIGMLFRMQAEGMQRNAQTLASVLPACARIESPNVYRRCADMVTAFELFSKFSMKNEVSCNTMIVGYCKNGKVSEAKELFDQIEQLGVKKDIVSWNSMMSGFLDNFLYHEALNMFRDLLMRDDIKPTSFTLGSVLTACAEVGSLGKGKEIHALVTVAGLQSETFVGGALVEMCCRCQDLVAAQMAFDEVIERDTSTWNCLISEIMLVAIRLKILKILFSR</sequence>
<name>A0ACC1YVT2_MELAZ</name>
<dbReference type="Proteomes" id="UP001164539">
    <property type="component" value="Chromosome 2"/>
</dbReference>
<organism evidence="1 2">
    <name type="scientific">Melia azedarach</name>
    <name type="common">Chinaberry tree</name>
    <dbReference type="NCBI Taxonomy" id="155640"/>
    <lineage>
        <taxon>Eukaryota</taxon>
        <taxon>Viridiplantae</taxon>
        <taxon>Streptophyta</taxon>
        <taxon>Embryophyta</taxon>
        <taxon>Tracheophyta</taxon>
        <taxon>Spermatophyta</taxon>
        <taxon>Magnoliopsida</taxon>
        <taxon>eudicotyledons</taxon>
        <taxon>Gunneridae</taxon>
        <taxon>Pentapetalae</taxon>
        <taxon>rosids</taxon>
        <taxon>malvids</taxon>
        <taxon>Sapindales</taxon>
        <taxon>Meliaceae</taxon>
        <taxon>Melia</taxon>
    </lineage>
</organism>
<comment type="caution">
    <text evidence="1">The sequence shown here is derived from an EMBL/GenBank/DDBJ whole genome shotgun (WGS) entry which is preliminary data.</text>
</comment>
<accession>A0ACC1YVT2</accession>
<gene>
    <name evidence="1" type="ORF">OWV82_005364</name>
</gene>
<reference evidence="1 2" key="1">
    <citation type="journal article" date="2023" name="Science">
        <title>Complex scaffold remodeling in plant triterpene biosynthesis.</title>
        <authorList>
            <person name="De La Pena R."/>
            <person name="Hodgson H."/>
            <person name="Liu J.C."/>
            <person name="Stephenson M.J."/>
            <person name="Martin A.C."/>
            <person name="Owen C."/>
            <person name="Harkess A."/>
            <person name="Leebens-Mack J."/>
            <person name="Jimenez L.E."/>
            <person name="Osbourn A."/>
            <person name="Sattely E.S."/>
        </authorList>
    </citation>
    <scope>NUCLEOTIDE SEQUENCE [LARGE SCALE GENOMIC DNA]</scope>
    <source>
        <strain evidence="2">cv. JPN11</strain>
        <tissue evidence="1">Leaf</tissue>
    </source>
</reference>
<evidence type="ECO:0000313" key="1">
    <source>
        <dbReference type="EMBL" id="KAJ4726705.1"/>
    </source>
</evidence>
<proteinExistence type="predicted"/>
<dbReference type="EMBL" id="CM051395">
    <property type="protein sequence ID" value="KAJ4726705.1"/>
    <property type="molecule type" value="Genomic_DNA"/>
</dbReference>
<protein>
    <submittedName>
        <fullName evidence="1">Pentatricopeptide repeat-containing protein</fullName>
    </submittedName>
</protein>
<evidence type="ECO:0000313" key="2">
    <source>
        <dbReference type="Proteomes" id="UP001164539"/>
    </source>
</evidence>